<dbReference type="EMBL" id="LR797163">
    <property type="protein sequence ID" value="CAB4190924.1"/>
    <property type="molecule type" value="Genomic_DNA"/>
</dbReference>
<name>A0A6J5MJ06_9CAUD</name>
<reference evidence="1" key="1">
    <citation type="submission" date="2020-04" db="EMBL/GenBank/DDBJ databases">
        <authorList>
            <person name="Chiriac C."/>
            <person name="Salcher M."/>
            <person name="Ghai R."/>
            <person name="Kavagutti S V."/>
        </authorList>
    </citation>
    <scope>NUCLEOTIDE SEQUENCE</scope>
</reference>
<proteinExistence type="predicted"/>
<protein>
    <submittedName>
        <fullName evidence="1">Uncharacterized protein</fullName>
    </submittedName>
</protein>
<gene>
    <name evidence="2" type="ORF">UFOVP1210_16</name>
    <name evidence="1" type="ORF">UFOVP481_13</name>
</gene>
<organism evidence="1">
    <name type="scientific">uncultured Caudovirales phage</name>
    <dbReference type="NCBI Taxonomy" id="2100421"/>
    <lineage>
        <taxon>Viruses</taxon>
        <taxon>Duplodnaviria</taxon>
        <taxon>Heunggongvirae</taxon>
        <taxon>Uroviricota</taxon>
        <taxon>Caudoviricetes</taxon>
        <taxon>Peduoviridae</taxon>
        <taxon>Maltschvirus</taxon>
        <taxon>Maltschvirus maltsch</taxon>
    </lineage>
</organism>
<dbReference type="EMBL" id="LR796446">
    <property type="protein sequence ID" value="CAB4145463.1"/>
    <property type="molecule type" value="Genomic_DNA"/>
</dbReference>
<accession>A0A6J5MJ06</accession>
<sequence>MMNSERAFDAGYTRALMSLDAWMRVTLSQNSTVLKVRAELIAMLNDAAYGTWKEDIDAARAEVNN</sequence>
<evidence type="ECO:0000313" key="1">
    <source>
        <dbReference type="EMBL" id="CAB4145463.1"/>
    </source>
</evidence>
<evidence type="ECO:0000313" key="2">
    <source>
        <dbReference type="EMBL" id="CAB4190924.1"/>
    </source>
</evidence>